<feature type="transmembrane region" description="Helical" evidence="7">
    <location>
        <begin position="33"/>
        <end position="52"/>
    </location>
</feature>
<dbReference type="InterPro" id="IPR003593">
    <property type="entry name" value="AAA+_ATPase"/>
</dbReference>
<evidence type="ECO:0000256" key="4">
    <source>
        <dbReference type="ARBA" id="ARBA00022840"/>
    </source>
</evidence>
<dbReference type="GO" id="GO:0140359">
    <property type="term" value="F:ABC-type transporter activity"/>
    <property type="evidence" value="ECO:0007669"/>
    <property type="project" value="InterPro"/>
</dbReference>
<dbReference type="AlphaFoldDB" id="A0A974Y713"/>
<dbReference type="SMART" id="SM00382">
    <property type="entry name" value="AAA"/>
    <property type="match status" value="1"/>
</dbReference>
<evidence type="ECO:0000313" key="10">
    <source>
        <dbReference type="EMBL" id="QSZ26393.1"/>
    </source>
</evidence>
<evidence type="ECO:0000256" key="6">
    <source>
        <dbReference type="ARBA" id="ARBA00023136"/>
    </source>
</evidence>
<dbReference type="Pfam" id="PF00664">
    <property type="entry name" value="ABC_membrane"/>
    <property type="match status" value="1"/>
</dbReference>
<dbReference type="InterPro" id="IPR027417">
    <property type="entry name" value="P-loop_NTPase"/>
</dbReference>
<feature type="domain" description="ABC transmembrane type-1" evidence="9">
    <location>
        <begin position="1"/>
        <end position="233"/>
    </location>
</feature>
<dbReference type="Pfam" id="PF00005">
    <property type="entry name" value="ABC_tran"/>
    <property type="match status" value="1"/>
</dbReference>
<evidence type="ECO:0000256" key="2">
    <source>
        <dbReference type="ARBA" id="ARBA00022692"/>
    </source>
</evidence>
<keyword evidence="11" id="KW-1185">Reference proteome</keyword>
<dbReference type="InterPro" id="IPR039421">
    <property type="entry name" value="Type_1_exporter"/>
</dbReference>
<name>A0A974Y713_9THEO</name>
<feature type="transmembrane region" description="Helical" evidence="7">
    <location>
        <begin position="245"/>
        <end position="266"/>
    </location>
</feature>
<keyword evidence="4 10" id="KW-0067">ATP-binding</keyword>
<dbReference type="Proteomes" id="UP000671913">
    <property type="component" value="Chromosome"/>
</dbReference>
<feature type="transmembrane region" description="Helical" evidence="7">
    <location>
        <begin position="106"/>
        <end position="123"/>
    </location>
</feature>
<protein>
    <submittedName>
        <fullName evidence="10">ABC transporter ATP-binding protein</fullName>
    </submittedName>
</protein>
<keyword evidence="2 7" id="KW-0812">Transmembrane</keyword>
<feature type="transmembrane region" description="Helical" evidence="7">
    <location>
        <begin position="217"/>
        <end position="233"/>
    </location>
</feature>
<accession>A0A974Y713</accession>
<keyword evidence="5 7" id="KW-1133">Transmembrane helix</keyword>
<dbReference type="InterPro" id="IPR036640">
    <property type="entry name" value="ABC1_TM_sf"/>
</dbReference>
<dbReference type="GO" id="GO:0016887">
    <property type="term" value="F:ATP hydrolysis activity"/>
    <property type="evidence" value="ECO:0007669"/>
    <property type="project" value="InterPro"/>
</dbReference>
<feature type="transmembrane region" description="Helical" evidence="7">
    <location>
        <begin position="129"/>
        <end position="149"/>
    </location>
</feature>
<feature type="domain" description="ABC transporter" evidence="8">
    <location>
        <begin position="306"/>
        <end position="508"/>
    </location>
</feature>
<dbReference type="InterPro" id="IPR011527">
    <property type="entry name" value="ABC1_TM_dom"/>
</dbReference>
<proteinExistence type="predicted"/>
<dbReference type="Gene3D" id="1.20.1560.10">
    <property type="entry name" value="ABC transporter type 1, transmembrane domain"/>
    <property type="match status" value="1"/>
</dbReference>
<evidence type="ECO:0000256" key="3">
    <source>
        <dbReference type="ARBA" id="ARBA00022741"/>
    </source>
</evidence>
<evidence type="ECO:0000256" key="1">
    <source>
        <dbReference type="ARBA" id="ARBA00004651"/>
    </source>
</evidence>
<dbReference type="GO" id="GO:0005886">
    <property type="term" value="C:plasma membrane"/>
    <property type="evidence" value="ECO:0007669"/>
    <property type="project" value="UniProtKB-SubCell"/>
</dbReference>
<dbReference type="PANTHER" id="PTHR24221:SF654">
    <property type="entry name" value="ATP-BINDING CASSETTE SUB-FAMILY B MEMBER 6"/>
    <property type="match status" value="1"/>
</dbReference>
<dbReference type="GO" id="GO:0005524">
    <property type="term" value="F:ATP binding"/>
    <property type="evidence" value="ECO:0007669"/>
    <property type="project" value="UniProtKB-KW"/>
</dbReference>
<dbReference type="EMBL" id="CP060096">
    <property type="protein sequence ID" value="QSZ26393.1"/>
    <property type="molecule type" value="Genomic_DNA"/>
</dbReference>
<evidence type="ECO:0000256" key="7">
    <source>
        <dbReference type="SAM" id="Phobius"/>
    </source>
</evidence>
<dbReference type="InterPro" id="IPR003439">
    <property type="entry name" value="ABC_transporter-like_ATP-bd"/>
</dbReference>
<comment type="subcellular location">
    <subcellularLocation>
        <location evidence="1">Cell membrane</location>
        <topology evidence="1">Multi-pass membrane protein</topology>
    </subcellularLocation>
</comment>
<keyword evidence="3" id="KW-0547">Nucleotide-binding</keyword>
<dbReference type="PROSITE" id="PS50893">
    <property type="entry name" value="ABC_TRANSPORTER_2"/>
    <property type="match status" value="1"/>
</dbReference>
<evidence type="ECO:0000259" key="8">
    <source>
        <dbReference type="PROSITE" id="PS50893"/>
    </source>
</evidence>
<dbReference type="PROSITE" id="PS00211">
    <property type="entry name" value="ABC_TRANSPORTER_1"/>
    <property type="match status" value="1"/>
</dbReference>
<reference evidence="10" key="1">
    <citation type="submission" date="2020-08" db="EMBL/GenBank/DDBJ databases">
        <title>Genomic insights into the carbon and energy metabolism of the first obligate autotrophic acetogenic bacterium Aceticella autotrophica gen. nov., sp. nov.</title>
        <authorList>
            <person name="Toshchakov S.V."/>
            <person name="Elcheninov A.G."/>
            <person name="Kublanov I.V."/>
            <person name="Frolov E.N."/>
            <person name="Lebedinsky A.V."/>
        </authorList>
    </citation>
    <scope>NUCLEOTIDE SEQUENCE</scope>
    <source>
        <strain evidence="10">3443-3Ac</strain>
    </source>
</reference>
<sequence>MIMLFYYSLFSLQPYFLPRIYESTIEGKYKLNYIYLLLTFVTFMSTSMMNYPNNYFLQCIRKYTKQLIWEQNKKKNYLYFINNEVGNIQNLISEVSRSVRNIQYEVIQVIIKSIVMVIIYTIILYRYSIILSASYAVSYLIFFLVSCLLSKENRKSIKEVLKSSSKINAYTIDYYKNIDTIITNKSFDLENSIYDKLLDNEKTSYYNLQKKIDNSHLLQQVILTMITLMLLIIESYFKKNFVADISFLLILIYSAFNLSSFGKAFLSLLEYKDRIKVALEMLEYGKTDKTSLRNFKEISDNKAPCIQLVNLSFSYNKKPVIKNINISINNKDKIAIIGKNGSGKSTLLKLIAGLLTDYQGEIIWNKKSNLYFNKIGYYSQSANLFDRSIYENMIYPKESYPIEEVKKLVKKLNLNSLVINEEDLLNKTPGDFGAKFSGGEKQKILIARAIVNKAPIVLFDEITASLDKQTDTLFTKILNEFFEDSIVICATHKKVGIEAFNKVYDLDAK</sequence>
<gene>
    <name evidence="10" type="ORF">ACETAC_05465</name>
</gene>
<dbReference type="Gene3D" id="3.40.50.300">
    <property type="entry name" value="P-loop containing nucleotide triphosphate hydrolases"/>
    <property type="match status" value="1"/>
</dbReference>
<keyword evidence="6 7" id="KW-0472">Membrane</keyword>
<evidence type="ECO:0000259" key="9">
    <source>
        <dbReference type="PROSITE" id="PS50929"/>
    </source>
</evidence>
<dbReference type="PROSITE" id="PS50929">
    <property type="entry name" value="ABC_TM1F"/>
    <property type="match status" value="1"/>
</dbReference>
<dbReference type="KEGG" id="aaut:ACETAC_05465"/>
<dbReference type="PANTHER" id="PTHR24221">
    <property type="entry name" value="ATP-BINDING CASSETTE SUB-FAMILY B"/>
    <property type="match status" value="1"/>
</dbReference>
<dbReference type="SUPFAM" id="SSF90123">
    <property type="entry name" value="ABC transporter transmembrane region"/>
    <property type="match status" value="1"/>
</dbReference>
<evidence type="ECO:0000313" key="11">
    <source>
        <dbReference type="Proteomes" id="UP000671913"/>
    </source>
</evidence>
<dbReference type="SUPFAM" id="SSF52540">
    <property type="entry name" value="P-loop containing nucleoside triphosphate hydrolases"/>
    <property type="match status" value="1"/>
</dbReference>
<evidence type="ECO:0000256" key="5">
    <source>
        <dbReference type="ARBA" id="ARBA00022989"/>
    </source>
</evidence>
<organism evidence="10 11">
    <name type="scientific">Aceticella autotrophica</name>
    <dbReference type="NCBI Taxonomy" id="2755338"/>
    <lineage>
        <taxon>Bacteria</taxon>
        <taxon>Bacillati</taxon>
        <taxon>Bacillota</taxon>
        <taxon>Clostridia</taxon>
        <taxon>Thermoanaerobacterales</taxon>
        <taxon>Thermoanaerobacteraceae</taxon>
        <taxon>Aceticella</taxon>
    </lineage>
</organism>
<dbReference type="InterPro" id="IPR017871">
    <property type="entry name" value="ABC_transporter-like_CS"/>
</dbReference>